<keyword evidence="2" id="KW-1185">Reference proteome</keyword>
<dbReference type="HOGENOM" id="CLU_2976256_0_0_5"/>
<organism evidence="1 2">
    <name type="scientific">Rhizobium favelukesii</name>
    <dbReference type="NCBI Taxonomy" id="348824"/>
    <lineage>
        <taxon>Bacteria</taxon>
        <taxon>Pseudomonadati</taxon>
        <taxon>Pseudomonadota</taxon>
        <taxon>Alphaproteobacteria</taxon>
        <taxon>Hyphomicrobiales</taxon>
        <taxon>Rhizobiaceae</taxon>
        <taxon>Rhizobium/Agrobacterium group</taxon>
        <taxon>Rhizobium</taxon>
    </lineage>
</organism>
<evidence type="ECO:0000313" key="1">
    <source>
        <dbReference type="EMBL" id="CDM57669.1"/>
    </source>
</evidence>
<dbReference type="EMBL" id="HG916852">
    <property type="protein sequence ID" value="CDM57669.1"/>
    <property type="molecule type" value="Genomic_DNA"/>
</dbReference>
<dbReference type="Proteomes" id="UP000019443">
    <property type="component" value="Chromosome"/>
</dbReference>
<dbReference type="AlphaFoldDB" id="W6R9R9"/>
<protein>
    <submittedName>
        <fullName evidence="1">Uncharacterized protein</fullName>
    </submittedName>
</protein>
<name>W6R9R9_9HYPH</name>
<sequence>MCGDRHSDDLTVSGLLQQSFEAFNALLVAAGIRDDLVAVNVMNTTHQPGCPPISTCDV</sequence>
<gene>
    <name evidence="1" type="ORF">LPU83_2012</name>
</gene>
<evidence type="ECO:0000313" key="2">
    <source>
        <dbReference type="Proteomes" id="UP000019443"/>
    </source>
</evidence>
<dbReference type="KEGG" id="rhl:LPU83_2012"/>
<reference evidence="1" key="1">
    <citation type="submission" date="2013-11" db="EMBL/GenBank/DDBJ databases">
        <title>Draft genome sequence of the broad-host-range Rhizobium sp. LPU83 strain, a member of the low-genetic diversity Oregon-like Rhizobium sp. group.</title>
        <authorList>
            <person name="Wibberg D."/>
            <person name="Puehler A."/>
            <person name="Schlueter A."/>
        </authorList>
    </citation>
    <scope>NUCLEOTIDE SEQUENCE [LARGE SCALE GENOMIC DNA]</scope>
    <source>
        <strain evidence="1">LPU83</strain>
    </source>
</reference>
<proteinExistence type="predicted"/>
<accession>W6R9R9</accession>